<organism evidence="2 3">
    <name type="scientific">Salvia divinorum</name>
    <name type="common">Maria pastora</name>
    <name type="synonym">Diviner's sage</name>
    <dbReference type="NCBI Taxonomy" id="28513"/>
    <lineage>
        <taxon>Eukaryota</taxon>
        <taxon>Viridiplantae</taxon>
        <taxon>Streptophyta</taxon>
        <taxon>Embryophyta</taxon>
        <taxon>Tracheophyta</taxon>
        <taxon>Spermatophyta</taxon>
        <taxon>Magnoliopsida</taxon>
        <taxon>eudicotyledons</taxon>
        <taxon>Gunneridae</taxon>
        <taxon>Pentapetalae</taxon>
        <taxon>asterids</taxon>
        <taxon>lamiids</taxon>
        <taxon>Lamiales</taxon>
        <taxon>Lamiaceae</taxon>
        <taxon>Nepetoideae</taxon>
        <taxon>Mentheae</taxon>
        <taxon>Salviinae</taxon>
        <taxon>Salvia</taxon>
        <taxon>Salvia subgen. Calosphace</taxon>
    </lineage>
</organism>
<gene>
    <name evidence="2" type="ORF">AAHA92_01840</name>
</gene>
<dbReference type="Proteomes" id="UP001567538">
    <property type="component" value="Unassembled WGS sequence"/>
</dbReference>
<evidence type="ECO:0000256" key="1">
    <source>
        <dbReference type="SAM" id="MobiDB-lite"/>
    </source>
</evidence>
<feature type="compositionally biased region" description="Low complexity" evidence="1">
    <location>
        <begin position="108"/>
        <end position="118"/>
    </location>
</feature>
<dbReference type="SUPFAM" id="SSF53756">
    <property type="entry name" value="UDP-Glycosyltransferase/glycogen phosphorylase"/>
    <property type="match status" value="1"/>
</dbReference>
<dbReference type="AlphaFoldDB" id="A0ABD1ICW9"/>
<dbReference type="EMBL" id="JBEAFC010000002">
    <property type="protein sequence ID" value="KAL1566207.1"/>
    <property type="molecule type" value="Genomic_DNA"/>
</dbReference>
<protein>
    <submittedName>
        <fullName evidence="2">UDP-glycosyltransferase 90A1-like</fullName>
    </submittedName>
</protein>
<evidence type="ECO:0000313" key="3">
    <source>
        <dbReference type="Proteomes" id="UP001567538"/>
    </source>
</evidence>
<sequence>MGSNSPPTLHFAIFPFLSQGHIIPLLHLSRLLHRRSAAVTIFTTAANSPPIRAALSVTTSLSPKTRPASLPASKTPKTSSTSPPSSPSPPPPSSCRKASKPPSKPSIRRSPASSPTHF</sequence>
<feature type="compositionally biased region" description="Pro residues" evidence="1">
    <location>
        <begin position="84"/>
        <end position="93"/>
    </location>
</feature>
<name>A0ABD1ICW9_SALDI</name>
<keyword evidence="3" id="KW-1185">Reference proteome</keyword>
<feature type="region of interest" description="Disordered" evidence="1">
    <location>
        <begin position="57"/>
        <end position="118"/>
    </location>
</feature>
<reference evidence="2 3" key="1">
    <citation type="submission" date="2024-06" db="EMBL/GenBank/DDBJ databases">
        <title>A chromosome level genome sequence of Diviner's sage (Salvia divinorum).</title>
        <authorList>
            <person name="Ford S.A."/>
            <person name="Ro D.-K."/>
            <person name="Ness R.W."/>
            <person name="Phillips M.A."/>
        </authorList>
    </citation>
    <scope>NUCLEOTIDE SEQUENCE [LARGE SCALE GENOMIC DNA]</scope>
    <source>
        <strain evidence="2">SAF-2024a</strain>
        <tissue evidence="2">Leaf</tissue>
    </source>
</reference>
<accession>A0ABD1ICW9</accession>
<comment type="caution">
    <text evidence="2">The sequence shown here is derived from an EMBL/GenBank/DDBJ whole genome shotgun (WGS) entry which is preliminary data.</text>
</comment>
<proteinExistence type="predicted"/>
<dbReference type="Gene3D" id="3.40.50.2000">
    <property type="entry name" value="Glycogen Phosphorylase B"/>
    <property type="match status" value="1"/>
</dbReference>
<evidence type="ECO:0000313" key="2">
    <source>
        <dbReference type="EMBL" id="KAL1566207.1"/>
    </source>
</evidence>
<feature type="compositionally biased region" description="Low complexity" evidence="1">
    <location>
        <begin position="71"/>
        <end position="83"/>
    </location>
</feature>